<proteinExistence type="predicted"/>
<evidence type="ECO:0000313" key="1">
    <source>
        <dbReference type="EMBL" id="KAF6162658.1"/>
    </source>
</evidence>
<name>A0A7J7N6Y5_9MAGN</name>
<dbReference type="AlphaFoldDB" id="A0A7J7N6Y5"/>
<feature type="non-terminal residue" evidence="1">
    <location>
        <position position="1"/>
    </location>
</feature>
<dbReference type="EMBL" id="JACGCM010001018">
    <property type="protein sequence ID" value="KAF6162658.1"/>
    <property type="molecule type" value="Genomic_DNA"/>
</dbReference>
<protein>
    <submittedName>
        <fullName evidence="1">Uncharacterized protein</fullName>
    </submittedName>
</protein>
<gene>
    <name evidence="1" type="ORF">GIB67_013272</name>
</gene>
<dbReference type="Proteomes" id="UP000541444">
    <property type="component" value="Unassembled WGS sequence"/>
</dbReference>
<organism evidence="1 2">
    <name type="scientific">Kingdonia uniflora</name>
    <dbReference type="NCBI Taxonomy" id="39325"/>
    <lineage>
        <taxon>Eukaryota</taxon>
        <taxon>Viridiplantae</taxon>
        <taxon>Streptophyta</taxon>
        <taxon>Embryophyta</taxon>
        <taxon>Tracheophyta</taxon>
        <taxon>Spermatophyta</taxon>
        <taxon>Magnoliopsida</taxon>
        <taxon>Ranunculales</taxon>
        <taxon>Circaeasteraceae</taxon>
        <taxon>Kingdonia</taxon>
    </lineage>
</organism>
<reference evidence="1 2" key="1">
    <citation type="journal article" date="2020" name="IScience">
        <title>Genome Sequencing of the Endangered Kingdonia uniflora (Circaeasteraceae, Ranunculales) Reveals Potential Mechanisms of Evolutionary Specialization.</title>
        <authorList>
            <person name="Sun Y."/>
            <person name="Deng T."/>
            <person name="Zhang A."/>
            <person name="Moore M.J."/>
            <person name="Landis J.B."/>
            <person name="Lin N."/>
            <person name="Zhang H."/>
            <person name="Zhang X."/>
            <person name="Huang J."/>
            <person name="Zhang X."/>
            <person name="Sun H."/>
            <person name="Wang H."/>
        </authorList>
    </citation>
    <scope>NUCLEOTIDE SEQUENCE [LARGE SCALE GENOMIC DNA]</scope>
    <source>
        <strain evidence="1">TB1705</strain>
        <tissue evidence="1">Leaf</tissue>
    </source>
</reference>
<comment type="caution">
    <text evidence="1">The sequence shown here is derived from an EMBL/GenBank/DDBJ whole genome shotgun (WGS) entry which is preliminary data.</text>
</comment>
<sequence length="95" mass="11216">HKKLDNSEKRKKTLEVDNNEWKIWRQAFKKVLTSDGMGDMGDPTFEELIEQNERFFIIAQQGPKGDYQEDLVFTAVNLENLVIARREKMAKKKKM</sequence>
<keyword evidence="2" id="KW-1185">Reference proteome</keyword>
<evidence type="ECO:0000313" key="2">
    <source>
        <dbReference type="Proteomes" id="UP000541444"/>
    </source>
</evidence>
<accession>A0A7J7N6Y5</accession>